<dbReference type="OrthoDB" id="10266042at2759"/>
<dbReference type="InterPro" id="IPR027059">
    <property type="entry name" value="Coatomer_dsu"/>
</dbReference>
<evidence type="ECO:0000313" key="15">
    <source>
        <dbReference type="EMBL" id="PIA13780.1"/>
    </source>
</evidence>
<keyword evidence="16" id="KW-1185">Reference proteome</keyword>
<evidence type="ECO:0000256" key="8">
    <source>
        <dbReference type="ARBA" id="ARBA00023136"/>
    </source>
</evidence>
<evidence type="ECO:0000256" key="1">
    <source>
        <dbReference type="ARBA" id="ARBA00010516"/>
    </source>
</evidence>
<dbReference type="AlphaFoldDB" id="A0A2G5B452"/>
<dbReference type="InterPro" id="IPR036168">
    <property type="entry name" value="AP2_Mu_C_sf"/>
</dbReference>
<keyword evidence="3 10" id="KW-0813">Transport</keyword>
<dbReference type="GO" id="GO:0000139">
    <property type="term" value="C:Golgi membrane"/>
    <property type="evidence" value="ECO:0007669"/>
    <property type="project" value="UniProtKB-SubCell"/>
</dbReference>
<keyword evidence="5 10" id="KW-0931">ER-Golgi transport</keyword>
<evidence type="ECO:0000256" key="3">
    <source>
        <dbReference type="ARBA" id="ARBA00022448"/>
    </source>
</evidence>
<dbReference type="GO" id="GO:0006888">
    <property type="term" value="P:endoplasmic reticulum to Golgi vesicle-mediated transport"/>
    <property type="evidence" value="ECO:0007669"/>
    <property type="project" value="TreeGrafter"/>
</dbReference>
<dbReference type="CDD" id="cd14830">
    <property type="entry name" value="Delta_COP_N"/>
    <property type="match status" value="1"/>
</dbReference>
<evidence type="ECO:0000256" key="9">
    <source>
        <dbReference type="ARBA" id="ARBA00023329"/>
    </source>
</evidence>
<dbReference type="GO" id="GO:0051645">
    <property type="term" value="P:Golgi localization"/>
    <property type="evidence" value="ECO:0007669"/>
    <property type="project" value="TreeGrafter"/>
</dbReference>
<dbReference type="EMBL" id="KZ303527">
    <property type="protein sequence ID" value="PIA13780.1"/>
    <property type="molecule type" value="Genomic_DNA"/>
</dbReference>
<gene>
    <name evidence="15" type="ORF">COEREDRAFT_83263</name>
</gene>
<evidence type="ECO:0000256" key="2">
    <source>
        <dbReference type="ARBA" id="ARBA00011775"/>
    </source>
</evidence>
<reference evidence="15 16" key="1">
    <citation type="journal article" date="2015" name="Genome Biol. Evol.">
        <title>Phylogenomic analyses indicate that early fungi evolved digesting cell walls of algal ancestors of land plants.</title>
        <authorList>
            <person name="Chang Y."/>
            <person name="Wang S."/>
            <person name="Sekimoto S."/>
            <person name="Aerts A.L."/>
            <person name="Choi C."/>
            <person name="Clum A."/>
            <person name="LaButti K.M."/>
            <person name="Lindquist E.A."/>
            <person name="Yee Ngan C."/>
            <person name="Ohm R.A."/>
            <person name="Salamov A.A."/>
            <person name="Grigoriev I.V."/>
            <person name="Spatafora J.W."/>
            <person name="Berbee M.L."/>
        </authorList>
    </citation>
    <scope>NUCLEOTIDE SEQUENCE [LARGE SCALE GENOMIC DNA]</scope>
    <source>
        <strain evidence="15 16">NRRL 1564</strain>
    </source>
</reference>
<dbReference type="CDD" id="cd09254">
    <property type="entry name" value="AP_delta-COPI_MHD"/>
    <property type="match status" value="1"/>
</dbReference>
<keyword evidence="8 10" id="KW-0472">Membrane</keyword>
<dbReference type="GO" id="GO:0006890">
    <property type="term" value="P:retrograde vesicle-mediated transport, Golgi to endoplasmic reticulum"/>
    <property type="evidence" value="ECO:0007669"/>
    <property type="project" value="UniProtKB-UniRule"/>
</dbReference>
<dbReference type="Gene3D" id="2.60.40.1170">
    <property type="entry name" value="Mu homology domain, subdomain B"/>
    <property type="match status" value="2"/>
</dbReference>
<evidence type="ECO:0000256" key="7">
    <source>
        <dbReference type="ARBA" id="ARBA00023034"/>
    </source>
</evidence>
<dbReference type="PANTHER" id="PTHR10121">
    <property type="entry name" value="COATOMER SUBUNIT DELTA"/>
    <property type="match status" value="1"/>
</dbReference>
<dbReference type="STRING" id="763665.A0A2G5B452"/>
<dbReference type="InterPro" id="IPR011012">
    <property type="entry name" value="Longin-like_dom_sf"/>
</dbReference>
<protein>
    <recommendedName>
        <fullName evidence="10">Coatomer subunit delta</fullName>
    </recommendedName>
</protein>
<name>A0A2G5B452_COERN</name>
<feature type="region of interest" description="Disordered" evidence="13">
    <location>
        <begin position="220"/>
        <end position="240"/>
    </location>
</feature>
<comment type="function">
    <text evidence="10">The coatomer is a cytosolic protein complex that binds to dilysine motifs and reversibly associates with Golgi non-clathrin-coated vesicles, which further mediate biosynthetic protein transport from the ER, via the Golgi up to the trans Golgi network. Coatomer complex is required for budding from Golgi membranes, and is essential for the retrograde Golgi-to-ER transport of dilysine-tagged proteins.</text>
</comment>
<dbReference type="FunFam" id="3.30.450.60:FF:000003">
    <property type="entry name" value="Coatomer subunit delta"/>
    <property type="match status" value="1"/>
</dbReference>
<evidence type="ECO:0000256" key="12">
    <source>
        <dbReference type="SAM" id="Coils"/>
    </source>
</evidence>
<dbReference type="PANTHER" id="PTHR10121:SF0">
    <property type="entry name" value="COATOMER SUBUNIT DELTA"/>
    <property type="match status" value="1"/>
</dbReference>
<keyword evidence="7 10" id="KW-0333">Golgi apparatus</keyword>
<feature type="coiled-coil region" evidence="12">
    <location>
        <begin position="137"/>
        <end position="177"/>
    </location>
</feature>
<comment type="similarity">
    <text evidence="1 10">Belongs to the adaptor complexes medium subunit family. Delta-COP subfamily.</text>
</comment>
<evidence type="ECO:0000256" key="10">
    <source>
        <dbReference type="RuleBase" id="RU364018"/>
    </source>
</evidence>
<dbReference type="InterPro" id="IPR028565">
    <property type="entry name" value="MHD"/>
</dbReference>
<dbReference type="PROSITE" id="PS51072">
    <property type="entry name" value="MHD"/>
    <property type="match status" value="1"/>
</dbReference>
<evidence type="ECO:0000256" key="13">
    <source>
        <dbReference type="SAM" id="MobiDB-lite"/>
    </source>
</evidence>
<dbReference type="Gene3D" id="3.30.450.60">
    <property type="match status" value="1"/>
</dbReference>
<dbReference type="Proteomes" id="UP000242474">
    <property type="component" value="Unassembled WGS sequence"/>
</dbReference>
<sequence length="534" mass="58736">MVILATSICTKTGKALASRQFVEMQRTRIEGLLASFPKLMVPGQQHTTIETETVRYVYQPIGEDMYAVLITSRQNNIVQDMDTLHLVARAVSDICDVGDQQDVVLHAFDIVLAFDEIISQGYRDNVDLAKLRTIMEMESHEEKIQEIIERNKEREAKQELKRHAKMLDQQRREAAKRGIVDPIMGGMSSSGSMLGGGRMGSSYEPLLSNEPEPVREFAAASSAGSSMPSIAPNARGMRLGRKPKGADLMGAMRDEVDLTQSLIENMSISDHASVQAPGTMAAATVASMQPAVDMKGVHVQIEEHITAVVNHDGGLEQMEVKGELALIISDDLYSNVRLNVVTNNQHDARLKTHPKIDNKRFQKDSVISLKDVAGSFPLSQPIGVLKWRIVSGNEDDIPLTINCWPSPTGNGNVDVNIEYELNNTKLELKGVVVSIPIPPGTQPTVSDVDGVYEFNRARSTLDWQIPSIDAKSKNGSLDFSVPGDDSGAFFPVVVSFVCKRPYFDIEVASVTTPDNEHVDFLHTVSLIPEQYVVI</sequence>
<comment type="subunit">
    <text evidence="2 10">Oligomeric complex that consists of at least the alpha, beta, beta', gamma, delta, epsilon and zeta subunits.</text>
</comment>
<dbReference type="GO" id="GO:0015031">
    <property type="term" value="P:protein transport"/>
    <property type="evidence" value="ECO:0007669"/>
    <property type="project" value="UniProtKB-KW"/>
</dbReference>
<dbReference type="Pfam" id="PF00928">
    <property type="entry name" value="Adap_comp_sub"/>
    <property type="match status" value="1"/>
</dbReference>
<evidence type="ECO:0000256" key="6">
    <source>
        <dbReference type="ARBA" id="ARBA00022927"/>
    </source>
</evidence>
<evidence type="ECO:0000256" key="4">
    <source>
        <dbReference type="ARBA" id="ARBA00022490"/>
    </source>
</evidence>
<dbReference type="GO" id="GO:0030126">
    <property type="term" value="C:COPI vesicle coat"/>
    <property type="evidence" value="ECO:0007669"/>
    <property type="project" value="UniProtKB-UniRule"/>
</dbReference>
<evidence type="ECO:0000256" key="5">
    <source>
        <dbReference type="ARBA" id="ARBA00022892"/>
    </source>
</evidence>
<keyword evidence="9 10" id="KW-0968">Cytoplasmic vesicle</keyword>
<keyword evidence="4 10" id="KW-0963">Cytoplasm</keyword>
<accession>A0A2G5B452</accession>
<dbReference type="FunFam" id="2.60.40.1170:FF:000007">
    <property type="entry name" value="Coatomer subunit delta"/>
    <property type="match status" value="1"/>
</dbReference>
<feature type="domain" description="MHD" evidence="14">
    <location>
        <begin position="294"/>
        <end position="534"/>
    </location>
</feature>
<keyword evidence="12" id="KW-0175">Coiled coil</keyword>
<dbReference type="SUPFAM" id="SSF64356">
    <property type="entry name" value="SNARE-like"/>
    <property type="match status" value="1"/>
</dbReference>
<organism evidence="15 16">
    <name type="scientific">Coemansia reversa (strain ATCC 12441 / NRRL 1564)</name>
    <dbReference type="NCBI Taxonomy" id="763665"/>
    <lineage>
        <taxon>Eukaryota</taxon>
        <taxon>Fungi</taxon>
        <taxon>Fungi incertae sedis</taxon>
        <taxon>Zoopagomycota</taxon>
        <taxon>Kickxellomycotina</taxon>
        <taxon>Kickxellomycetes</taxon>
        <taxon>Kickxellales</taxon>
        <taxon>Kickxellaceae</taxon>
        <taxon>Coemansia</taxon>
    </lineage>
</organism>
<feature type="compositionally biased region" description="Low complexity" evidence="13">
    <location>
        <begin position="220"/>
        <end position="231"/>
    </location>
</feature>
<proteinExistence type="inferred from homology"/>
<evidence type="ECO:0000259" key="14">
    <source>
        <dbReference type="PROSITE" id="PS51072"/>
    </source>
</evidence>
<evidence type="ECO:0000313" key="16">
    <source>
        <dbReference type="Proteomes" id="UP000242474"/>
    </source>
</evidence>
<keyword evidence="6 10" id="KW-0653">Protein transport</keyword>
<evidence type="ECO:0000256" key="11">
    <source>
        <dbReference type="RuleBase" id="RU366052"/>
    </source>
</evidence>
<dbReference type="SUPFAM" id="SSF49447">
    <property type="entry name" value="Second domain of Mu2 adaptin subunit (ap50) of ap2 adaptor"/>
    <property type="match status" value="1"/>
</dbReference>
<comment type="subcellular location">
    <subcellularLocation>
        <location evidence="10 11">Cytoplasm</location>
    </subcellularLocation>
    <subcellularLocation>
        <location evidence="10 11">Cytoplasmic vesicle</location>
        <location evidence="10 11">COPI-coated vesicle membrane</location>
        <topology evidence="10 11">Peripheral membrane protein</topology>
        <orientation evidence="10 11">Cytoplasmic side</orientation>
    </subcellularLocation>
    <subcellularLocation>
        <location evidence="10 11">Golgi apparatus membrane</location>
        <topology evidence="10 11">Peripheral membrane protein</topology>
        <orientation evidence="10 11">Cytoplasmic side</orientation>
    </subcellularLocation>
</comment>